<evidence type="ECO:0000313" key="4">
    <source>
        <dbReference type="Proteomes" id="UP000067434"/>
    </source>
</evidence>
<evidence type="ECO:0000259" key="2">
    <source>
        <dbReference type="Pfam" id="PF10040"/>
    </source>
</evidence>
<accession>A0A0F7CKX9</accession>
<organism evidence="3 4">
    <name type="scientific">Infirmifilum uzonense</name>
    <dbReference type="NCBI Taxonomy" id="1550241"/>
    <lineage>
        <taxon>Archaea</taxon>
        <taxon>Thermoproteota</taxon>
        <taxon>Thermoprotei</taxon>
        <taxon>Thermofilales</taxon>
        <taxon>Thermofilaceae</taxon>
        <taxon>Infirmifilum</taxon>
    </lineage>
</organism>
<gene>
    <name evidence="3" type="ORF">MA03_02950</name>
</gene>
<proteinExistence type="predicted"/>
<dbReference type="KEGG" id="thf:MA03_02950"/>
<name>A0A0F7CKX9_9CREN</name>
<evidence type="ECO:0000313" key="3">
    <source>
        <dbReference type="EMBL" id="AKG38441.1"/>
    </source>
</evidence>
<dbReference type="InterPro" id="IPR019267">
    <property type="entry name" value="CRISPR-assoc_Cas6_C"/>
</dbReference>
<sequence>MTERGFTGYVMYELLDTDSPLAQEFKKLLAFALRFGIGKSRSIGFGHVSLEPARPHRKTSSKGLDR</sequence>
<reference evidence="3 4" key="1">
    <citation type="journal article" date="2015" name="Stand. Genomic Sci.">
        <title>Complete genome sequence of and proposal of Thermofilum uzonense sp. nov. a novel hyperthermophilic crenarchaeon and emended description of the genus Thermofilum.</title>
        <authorList>
            <person name="Toshchakov S.V."/>
            <person name="Korzhenkov A.A."/>
            <person name="Samarov N.I."/>
            <person name="Mazunin I.O."/>
            <person name="Mozhey O.I."/>
            <person name="Shmyr I.S."/>
            <person name="Derbikova K.S."/>
            <person name="Taranov E.A."/>
            <person name="Dominova I.N."/>
            <person name="Bonch-Osmolovskaya E.A."/>
            <person name="Patrushev M.V."/>
            <person name="Podosokorskaya O.A."/>
            <person name="Kublanov I.V."/>
        </authorList>
    </citation>
    <scope>NUCLEOTIDE SEQUENCE [LARGE SCALE GENOMIC DNA]</scope>
    <source>
        <strain evidence="3 4">1807-2</strain>
    </source>
</reference>
<keyword evidence="4" id="KW-1185">Reference proteome</keyword>
<protein>
    <recommendedName>
        <fullName evidence="2">CRISPR-associated protein Cas6 C-terminal domain-containing protein</fullName>
    </recommendedName>
</protein>
<dbReference type="PATRIC" id="fig|1550241.5.peg.628"/>
<dbReference type="HOGENOM" id="CLU_2821121_0_0_2"/>
<evidence type="ECO:0000256" key="1">
    <source>
        <dbReference type="SAM" id="MobiDB-lite"/>
    </source>
</evidence>
<dbReference type="AlphaFoldDB" id="A0A0F7CKX9"/>
<dbReference type="Pfam" id="PF10040">
    <property type="entry name" value="CRISPR_Cas6"/>
    <property type="match status" value="1"/>
</dbReference>
<feature type="domain" description="CRISPR-associated protein Cas6 C-terminal" evidence="2">
    <location>
        <begin position="2"/>
        <end position="48"/>
    </location>
</feature>
<dbReference type="Proteomes" id="UP000067434">
    <property type="component" value="Chromosome"/>
</dbReference>
<dbReference type="Gene3D" id="3.30.70.1900">
    <property type="match status" value="1"/>
</dbReference>
<feature type="region of interest" description="Disordered" evidence="1">
    <location>
        <begin position="47"/>
        <end position="66"/>
    </location>
</feature>
<dbReference type="EMBL" id="CP009961">
    <property type="protein sequence ID" value="AKG38441.1"/>
    <property type="molecule type" value="Genomic_DNA"/>
</dbReference>